<accession>A0AAV4XYF9</accession>
<name>A0AAV4XYF9_CAEEX</name>
<keyword evidence="1" id="KW-0812">Transmembrane</keyword>
<keyword evidence="3" id="KW-1185">Reference proteome</keyword>
<proteinExistence type="predicted"/>
<dbReference type="Proteomes" id="UP001054945">
    <property type="component" value="Unassembled WGS sequence"/>
</dbReference>
<protein>
    <submittedName>
        <fullName evidence="2">Uncharacterized protein</fullName>
    </submittedName>
</protein>
<reference evidence="2 3" key="1">
    <citation type="submission" date="2021-06" db="EMBL/GenBank/DDBJ databases">
        <title>Caerostris extrusa draft genome.</title>
        <authorList>
            <person name="Kono N."/>
            <person name="Arakawa K."/>
        </authorList>
    </citation>
    <scope>NUCLEOTIDE SEQUENCE [LARGE SCALE GENOMIC DNA]</scope>
</reference>
<keyword evidence="1" id="KW-0472">Membrane</keyword>
<organism evidence="2 3">
    <name type="scientific">Caerostris extrusa</name>
    <name type="common">Bark spider</name>
    <name type="synonym">Caerostris bankana</name>
    <dbReference type="NCBI Taxonomy" id="172846"/>
    <lineage>
        <taxon>Eukaryota</taxon>
        <taxon>Metazoa</taxon>
        <taxon>Ecdysozoa</taxon>
        <taxon>Arthropoda</taxon>
        <taxon>Chelicerata</taxon>
        <taxon>Arachnida</taxon>
        <taxon>Araneae</taxon>
        <taxon>Araneomorphae</taxon>
        <taxon>Entelegynae</taxon>
        <taxon>Araneoidea</taxon>
        <taxon>Araneidae</taxon>
        <taxon>Caerostris</taxon>
    </lineage>
</organism>
<comment type="caution">
    <text evidence="2">The sequence shown here is derived from an EMBL/GenBank/DDBJ whole genome shotgun (WGS) entry which is preliminary data.</text>
</comment>
<sequence length="90" mass="10541">MDEIKILLGTLEVKRVPLFKLPIHPGLLRPTPYPTRPLILWHKWLNVDSLIRWQRHAIRLSEAAVHSSFIFLLLLLMSFLQATCIGYYGY</sequence>
<evidence type="ECO:0000313" key="2">
    <source>
        <dbReference type="EMBL" id="GIY98853.1"/>
    </source>
</evidence>
<dbReference type="EMBL" id="BPLR01000977">
    <property type="protein sequence ID" value="GIY98853.1"/>
    <property type="molecule type" value="Genomic_DNA"/>
</dbReference>
<evidence type="ECO:0000313" key="3">
    <source>
        <dbReference type="Proteomes" id="UP001054945"/>
    </source>
</evidence>
<gene>
    <name evidence="2" type="ORF">CEXT_390041</name>
</gene>
<evidence type="ECO:0000256" key="1">
    <source>
        <dbReference type="SAM" id="Phobius"/>
    </source>
</evidence>
<keyword evidence="1" id="KW-1133">Transmembrane helix</keyword>
<dbReference type="AlphaFoldDB" id="A0AAV4XYF9"/>
<feature type="transmembrane region" description="Helical" evidence="1">
    <location>
        <begin position="69"/>
        <end position="89"/>
    </location>
</feature>